<evidence type="ECO:0000313" key="3">
    <source>
        <dbReference type="Proteomes" id="UP001066276"/>
    </source>
</evidence>
<proteinExistence type="predicted"/>
<dbReference type="EMBL" id="JANPWB010000009">
    <property type="protein sequence ID" value="KAJ1149995.1"/>
    <property type="molecule type" value="Genomic_DNA"/>
</dbReference>
<feature type="compositionally biased region" description="Basic and acidic residues" evidence="1">
    <location>
        <begin position="1"/>
        <end position="18"/>
    </location>
</feature>
<comment type="caution">
    <text evidence="2">The sequence shown here is derived from an EMBL/GenBank/DDBJ whole genome shotgun (WGS) entry which is preliminary data.</text>
</comment>
<sequence>MEPQNERAARHRITEPPRLHQAVSPKPADQTWSTQRATAGSHSHCLQGSHTLHKQLGQPAEWAKSGNTLPPGQPALSPLTSSQPLPARLRRRRADQGAQHQHAAGLNSPWAPVTQ</sequence>
<feature type="compositionally biased region" description="Polar residues" evidence="1">
    <location>
        <begin position="30"/>
        <end position="50"/>
    </location>
</feature>
<organism evidence="2 3">
    <name type="scientific">Pleurodeles waltl</name>
    <name type="common">Iberian ribbed newt</name>
    <dbReference type="NCBI Taxonomy" id="8319"/>
    <lineage>
        <taxon>Eukaryota</taxon>
        <taxon>Metazoa</taxon>
        <taxon>Chordata</taxon>
        <taxon>Craniata</taxon>
        <taxon>Vertebrata</taxon>
        <taxon>Euteleostomi</taxon>
        <taxon>Amphibia</taxon>
        <taxon>Batrachia</taxon>
        <taxon>Caudata</taxon>
        <taxon>Salamandroidea</taxon>
        <taxon>Salamandridae</taxon>
        <taxon>Pleurodelinae</taxon>
        <taxon>Pleurodeles</taxon>
    </lineage>
</organism>
<keyword evidence="3" id="KW-1185">Reference proteome</keyword>
<evidence type="ECO:0000313" key="2">
    <source>
        <dbReference type="EMBL" id="KAJ1149995.1"/>
    </source>
</evidence>
<dbReference type="Proteomes" id="UP001066276">
    <property type="component" value="Chromosome 5"/>
</dbReference>
<feature type="region of interest" description="Disordered" evidence="1">
    <location>
        <begin position="1"/>
        <end position="115"/>
    </location>
</feature>
<dbReference type="AlphaFoldDB" id="A0AAV7RET5"/>
<evidence type="ECO:0000256" key="1">
    <source>
        <dbReference type="SAM" id="MobiDB-lite"/>
    </source>
</evidence>
<gene>
    <name evidence="2" type="ORF">NDU88_002793</name>
</gene>
<feature type="compositionally biased region" description="Low complexity" evidence="1">
    <location>
        <begin position="96"/>
        <end position="105"/>
    </location>
</feature>
<protein>
    <submittedName>
        <fullName evidence="2">Uncharacterized protein</fullName>
    </submittedName>
</protein>
<reference evidence="2" key="1">
    <citation type="journal article" date="2022" name="bioRxiv">
        <title>Sequencing and chromosome-scale assembly of the giantPleurodeles waltlgenome.</title>
        <authorList>
            <person name="Brown T."/>
            <person name="Elewa A."/>
            <person name="Iarovenko S."/>
            <person name="Subramanian E."/>
            <person name="Araus A.J."/>
            <person name="Petzold A."/>
            <person name="Susuki M."/>
            <person name="Suzuki K.-i.T."/>
            <person name="Hayashi T."/>
            <person name="Toyoda A."/>
            <person name="Oliveira C."/>
            <person name="Osipova E."/>
            <person name="Leigh N.D."/>
            <person name="Simon A."/>
            <person name="Yun M.H."/>
        </authorList>
    </citation>
    <scope>NUCLEOTIDE SEQUENCE</scope>
    <source>
        <strain evidence="2">20211129_DDA</strain>
        <tissue evidence="2">Liver</tissue>
    </source>
</reference>
<accession>A0AAV7RET5</accession>
<name>A0AAV7RET5_PLEWA</name>